<dbReference type="Gene3D" id="1.10.260.40">
    <property type="entry name" value="lambda repressor-like DNA-binding domains"/>
    <property type="match status" value="1"/>
</dbReference>
<dbReference type="InterPro" id="IPR001387">
    <property type="entry name" value="Cro/C1-type_HTH"/>
</dbReference>
<protein>
    <submittedName>
        <fullName evidence="3">Helix-turn-helix domain-containing protein</fullName>
    </submittedName>
    <submittedName>
        <fullName evidence="2">Transcriptional regulator</fullName>
    </submittedName>
</protein>
<dbReference type="EMBL" id="LQXD01000061">
    <property type="protein sequence ID" value="OIJ20979.1"/>
    <property type="molecule type" value="Genomic_DNA"/>
</dbReference>
<sequence length="160" mass="18195">MGNELGKFLEELRGKLSLREAANKSSLSHTYIRDLELGINRKTQAPIRPSADTLIQLANAYNCNSNELLKRAGYIVEEEKSNYGEDLPALNERDERDIQKKLEEMINSLSSKDGFAAFDGNGTDDLDEEDREILIASLENSLRLAKRMAKQKFTPKKYRK</sequence>
<organism evidence="2 4">
    <name type="scientific">Anaerobacillus isosaccharinicus</name>
    <dbReference type="NCBI Taxonomy" id="1532552"/>
    <lineage>
        <taxon>Bacteria</taxon>
        <taxon>Bacillati</taxon>
        <taxon>Bacillota</taxon>
        <taxon>Bacilli</taxon>
        <taxon>Bacillales</taxon>
        <taxon>Bacillaceae</taxon>
        <taxon>Anaerobacillus</taxon>
    </lineage>
</organism>
<dbReference type="KEGG" id="aia:AWH56_005430"/>
<dbReference type="SMART" id="SM00530">
    <property type="entry name" value="HTH_XRE"/>
    <property type="match status" value="1"/>
</dbReference>
<dbReference type="GO" id="GO:0003677">
    <property type="term" value="F:DNA binding"/>
    <property type="evidence" value="ECO:0007669"/>
    <property type="project" value="InterPro"/>
</dbReference>
<evidence type="ECO:0000313" key="2">
    <source>
        <dbReference type="EMBL" id="OIJ20979.1"/>
    </source>
</evidence>
<evidence type="ECO:0000313" key="4">
    <source>
        <dbReference type="Proteomes" id="UP000180175"/>
    </source>
</evidence>
<dbReference type="Proteomes" id="UP000180175">
    <property type="component" value="Chromosome"/>
</dbReference>
<dbReference type="InterPro" id="IPR010982">
    <property type="entry name" value="Lambda_DNA-bd_dom_sf"/>
</dbReference>
<dbReference type="AlphaFoldDB" id="A0A1S2M8B4"/>
<reference evidence="3" key="4">
    <citation type="submission" date="2020-10" db="EMBL/GenBank/DDBJ databases">
        <authorList>
            <person name="Bassil N.M."/>
            <person name="Lloyd J.R."/>
        </authorList>
    </citation>
    <scope>NUCLEOTIDE SEQUENCE</scope>
    <source>
        <strain evidence="3">NB2006</strain>
    </source>
</reference>
<accession>A0A1S2M8B4</accession>
<dbReference type="RefSeq" id="WP_071316412.1">
    <property type="nucleotide sequence ID" value="NZ_CP063356.2"/>
</dbReference>
<evidence type="ECO:0000313" key="3">
    <source>
        <dbReference type="EMBL" id="QOY37084.1"/>
    </source>
</evidence>
<gene>
    <name evidence="3" type="ORF">AWH56_005430</name>
    <name evidence="2" type="ORF">AWH56_06800</name>
</gene>
<reference evidence="2 4" key="1">
    <citation type="submission" date="2016-10" db="EMBL/GenBank/DDBJ databases">
        <title>Draft genome sequences of four alkaliphilic bacteria belonging to the Anaerobacillus genus.</title>
        <authorList>
            <person name="Bassil N.M."/>
            <person name="Lloyd J.R."/>
        </authorList>
    </citation>
    <scope>NUCLEOTIDE SEQUENCE [LARGE SCALE GENOMIC DNA]</scope>
    <source>
        <strain evidence="2 4">NB2006</strain>
    </source>
</reference>
<evidence type="ECO:0000259" key="1">
    <source>
        <dbReference type="PROSITE" id="PS50943"/>
    </source>
</evidence>
<reference evidence="3 4" key="3">
    <citation type="journal article" date="2019" name="Int. J. Syst. Evol. Microbiol.">
        <title>Anaerobacillus isosaccharinicus sp. nov., an alkaliphilic bacterium which degrades isosaccharinic acid.</title>
        <authorList>
            <person name="Bassil N.M."/>
            <person name="Lloyd J.R."/>
        </authorList>
    </citation>
    <scope>NUCLEOTIDE SEQUENCE [LARGE SCALE GENOMIC DNA]</scope>
    <source>
        <strain evidence="3 4">NB2006</strain>
    </source>
</reference>
<dbReference type="OrthoDB" id="5190137at2"/>
<dbReference type="EMBL" id="CP063356">
    <property type="protein sequence ID" value="QOY37084.1"/>
    <property type="molecule type" value="Genomic_DNA"/>
</dbReference>
<feature type="domain" description="HTH cro/C1-type" evidence="1">
    <location>
        <begin position="15"/>
        <end position="68"/>
    </location>
</feature>
<keyword evidence="4" id="KW-1185">Reference proteome</keyword>
<dbReference type="PROSITE" id="PS50943">
    <property type="entry name" value="HTH_CROC1"/>
    <property type="match status" value="1"/>
</dbReference>
<name>A0A1S2M8B4_9BACI</name>
<reference evidence="3 4" key="2">
    <citation type="journal article" date="2017" name="Genome Announc.">
        <title>Draft Genome Sequences of Four Alkaliphilic Bacteria Belonging to the Anaerobacillus Genus.</title>
        <authorList>
            <person name="Bassil N.M."/>
            <person name="Lloyd J.R."/>
        </authorList>
    </citation>
    <scope>NUCLEOTIDE SEQUENCE [LARGE SCALE GENOMIC DNA]</scope>
    <source>
        <strain evidence="3 4">NB2006</strain>
    </source>
</reference>
<dbReference type="SUPFAM" id="SSF47413">
    <property type="entry name" value="lambda repressor-like DNA-binding domains"/>
    <property type="match status" value="1"/>
</dbReference>
<proteinExistence type="predicted"/>